<dbReference type="SUPFAM" id="SSF51182">
    <property type="entry name" value="RmlC-like cupins"/>
    <property type="match status" value="1"/>
</dbReference>
<dbReference type="InterPro" id="IPR003313">
    <property type="entry name" value="AraC-bd"/>
</dbReference>
<dbReference type="InterPro" id="IPR018060">
    <property type="entry name" value="HTH_AraC"/>
</dbReference>
<evidence type="ECO:0000256" key="2">
    <source>
        <dbReference type="ARBA" id="ARBA00023125"/>
    </source>
</evidence>
<keyword evidence="4" id="KW-0804">Transcription</keyword>
<dbReference type="InterPro" id="IPR009057">
    <property type="entry name" value="Homeodomain-like_sf"/>
</dbReference>
<protein>
    <submittedName>
        <fullName evidence="6">Helix-turn-helix domain-containing protein</fullName>
    </submittedName>
</protein>
<reference evidence="7" key="1">
    <citation type="submission" date="2021-01" db="EMBL/GenBank/DDBJ databases">
        <title>Genome public.</title>
        <authorList>
            <person name="Liu C."/>
            <person name="Sun Q."/>
        </authorList>
    </citation>
    <scope>NUCLEOTIDE SEQUENCE [LARGE SCALE GENOMIC DNA]</scope>
    <source>
        <strain evidence="7">CGMCC 1.18722</strain>
    </source>
</reference>
<sequence length="296" mass="33743">MTKKIPSYTLYGEPAQPVWHEALHVESISKRSGFYNWEIAPHRHDGLLQLLYLRSGSGEILLDNLRTPVRAPCILMIPSQIVHGFHWAGRVEGEVVTALQYPLESMAQLLSPSLLPLLQRPQVIPLPDWDQEDNPLLPLFRALGEEYHHRARDHIACSQALLLALLINVFRQTEADPRVPVVVNRRAHQIKQFRELVEVHFKSHRAVNQYAEELNLTGATLGRLCQEHLGMPPMAVINARLVLEAKRELAHSTMSIKEVAHELGFSDVGYFSRFFKKHTDLTPSDFRVSVGRQETE</sequence>
<accession>A0ABS1QNW3</accession>
<keyword evidence="1" id="KW-0805">Transcription regulation</keyword>
<dbReference type="Pfam" id="PF12833">
    <property type="entry name" value="HTH_18"/>
    <property type="match status" value="1"/>
</dbReference>
<proteinExistence type="predicted"/>
<dbReference type="Gene3D" id="1.10.10.60">
    <property type="entry name" value="Homeodomain-like"/>
    <property type="match status" value="1"/>
</dbReference>
<organism evidence="6 7">
    <name type="scientific">Zobellella iuensis</name>
    <dbReference type="NCBI Taxonomy" id="2803811"/>
    <lineage>
        <taxon>Bacteria</taxon>
        <taxon>Pseudomonadati</taxon>
        <taxon>Pseudomonadota</taxon>
        <taxon>Gammaproteobacteria</taxon>
        <taxon>Aeromonadales</taxon>
        <taxon>Aeromonadaceae</taxon>
        <taxon>Zobellella</taxon>
    </lineage>
</organism>
<dbReference type="Gene3D" id="2.60.120.10">
    <property type="entry name" value="Jelly Rolls"/>
    <property type="match status" value="1"/>
</dbReference>
<dbReference type="PRINTS" id="PR00032">
    <property type="entry name" value="HTHARAC"/>
</dbReference>
<evidence type="ECO:0000256" key="1">
    <source>
        <dbReference type="ARBA" id="ARBA00023015"/>
    </source>
</evidence>
<dbReference type="EMBL" id="JAERTZ010000002">
    <property type="protein sequence ID" value="MBL1375843.1"/>
    <property type="molecule type" value="Genomic_DNA"/>
</dbReference>
<keyword evidence="7" id="KW-1185">Reference proteome</keyword>
<dbReference type="Proteomes" id="UP000638570">
    <property type="component" value="Unassembled WGS sequence"/>
</dbReference>
<dbReference type="InterPro" id="IPR014710">
    <property type="entry name" value="RmlC-like_jellyroll"/>
</dbReference>
<keyword evidence="2" id="KW-0238">DNA-binding</keyword>
<comment type="caution">
    <text evidence="6">The sequence shown here is derived from an EMBL/GenBank/DDBJ whole genome shotgun (WGS) entry which is preliminary data.</text>
</comment>
<dbReference type="PANTHER" id="PTHR43280:SF32">
    <property type="entry name" value="TRANSCRIPTIONAL REGULATORY PROTEIN"/>
    <property type="match status" value="1"/>
</dbReference>
<dbReference type="SUPFAM" id="SSF46689">
    <property type="entry name" value="Homeodomain-like"/>
    <property type="match status" value="1"/>
</dbReference>
<dbReference type="PROSITE" id="PS01124">
    <property type="entry name" value="HTH_ARAC_FAMILY_2"/>
    <property type="match status" value="1"/>
</dbReference>
<dbReference type="RefSeq" id="WP_202081820.1">
    <property type="nucleotide sequence ID" value="NZ_JAERTZ010000002.1"/>
</dbReference>
<dbReference type="InterPro" id="IPR047264">
    <property type="entry name" value="Cupin_HpaA-like_N"/>
</dbReference>
<name>A0ABS1QNW3_9GAMM</name>
<gene>
    <name evidence="6" type="ORF">JKV55_00665</name>
</gene>
<evidence type="ECO:0000256" key="3">
    <source>
        <dbReference type="ARBA" id="ARBA00023159"/>
    </source>
</evidence>
<dbReference type="PANTHER" id="PTHR43280">
    <property type="entry name" value="ARAC-FAMILY TRANSCRIPTIONAL REGULATOR"/>
    <property type="match status" value="1"/>
</dbReference>
<evidence type="ECO:0000313" key="7">
    <source>
        <dbReference type="Proteomes" id="UP000638570"/>
    </source>
</evidence>
<dbReference type="Pfam" id="PF02311">
    <property type="entry name" value="AraC_binding"/>
    <property type="match status" value="1"/>
</dbReference>
<dbReference type="InterPro" id="IPR020449">
    <property type="entry name" value="Tscrpt_reg_AraC-type_HTH"/>
</dbReference>
<evidence type="ECO:0000259" key="5">
    <source>
        <dbReference type="PROSITE" id="PS01124"/>
    </source>
</evidence>
<evidence type="ECO:0000313" key="6">
    <source>
        <dbReference type="EMBL" id="MBL1375843.1"/>
    </source>
</evidence>
<feature type="domain" description="HTH araC/xylS-type" evidence="5">
    <location>
        <begin position="191"/>
        <end position="289"/>
    </location>
</feature>
<dbReference type="CDD" id="cd06999">
    <property type="entry name" value="cupin_HpaA-like_N"/>
    <property type="match status" value="1"/>
</dbReference>
<dbReference type="InterPro" id="IPR011051">
    <property type="entry name" value="RmlC_Cupin_sf"/>
</dbReference>
<evidence type="ECO:0000256" key="4">
    <source>
        <dbReference type="ARBA" id="ARBA00023163"/>
    </source>
</evidence>
<dbReference type="SMART" id="SM00342">
    <property type="entry name" value="HTH_ARAC"/>
    <property type="match status" value="1"/>
</dbReference>
<keyword evidence="3" id="KW-0010">Activator</keyword>